<dbReference type="InterPro" id="IPR013154">
    <property type="entry name" value="ADH-like_N"/>
</dbReference>
<organism evidence="3 4">
    <name type="scientific">Coprinellus micaceus</name>
    <name type="common">Glistening ink-cap mushroom</name>
    <name type="synonym">Coprinus micaceus</name>
    <dbReference type="NCBI Taxonomy" id="71717"/>
    <lineage>
        <taxon>Eukaryota</taxon>
        <taxon>Fungi</taxon>
        <taxon>Dikarya</taxon>
        <taxon>Basidiomycota</taxon>
        <taxon>Agaricomycotina</taxon>
        <taxon>Agaricomycetes</taxon>
        <taxon>Agaricomycetidae</taxon>
        <taxon>Agaricales</taxon>
        <taxon>Agaricineae</taxon>
        <taxon>Psathyrellaceae</taxon>
        <taxon>Coprinellus</taxon>
    </lineage>
</organism>
<reference evidence="3 4" key="1">
    <citation type="journal article" date="2019" name="Nat. Ecol. Evol.">
        <title>Megaphylogeny resolves global patterns of mushroom evolution.</title>
        <authorList>
            <person name="Varga T."/>
            <person name="Krizsan K."/>
            <person name="Foldi C."/>
            <person name="Dima B."/>
            <person name="Sanchez-Garcia M."/>
            <person name="Sanchez-Ramirez S."/>
            <person name="Szollosi G.J."/>
            <person name="Szarkandi J.G."/>
            <person name="Papp V."/>
            <person name="Albert L."/>
            <person name="Andreopoulos W."/>
            <person name="Angelini C."/>
            <person name="Antonin V."/>
            <person name="Barry K.W."/>
            <person name="Bougher N.L."/>
            <person name="Buchanan P."/>
            <person name="Buyck B."/>
            <person name="Bense V."/>
            <person name="Catcheside P."/>
            <person name="Chovatia M."/>
            <person name="Cooper J."/>
            <person name="Damon W."/>
            <person name="Desjardin D."/>
            <person name="Finy P."/>
            <person name="Geml J."/>
            <person name="Haridas S."/>
            <person name="Hughes K."/>
            <person name="Justo A."/>
            <person name="Karasinski D."/>
            <person name="Kautmanova I."/>
            <person name="Kiss B."/>
            <person name="Kocsube S."/>
            <person name="Kotiranta H."/>
            <person name="LaButti K.M."/>
            <person name="Lechner B.E."/>
            <person name="Liimatainen K."/>
            <person name="Lipzen A."/>
            <person name="Lukacs Z."/>
            <person name="Mihaltcheva S."/>
            <person name="Morgado L.N."/>
            <person name="Niskanen T."/>
            <person name="Noordeloos M.E."/>
            <person name="Ohm R.A."/>
            <person name="Ortiz-Santana B."/>
            <person name="Ovrebo C."/>
            <person name="Racz N."/>
            <person name="Riley R."/>
            <person name="Savchenko A."/>
            <person name="Shiryaev A."/>
            <person name="Soop K."/>
            <person name="Spirin V."/>
            <person name="Szebenyi C."/>
            <person name="Tomsovsky M."/>
            <person name="Tulloss R.E."/>
            <person name="Uehling J."/>
            <person name="Grigoriev I.V."/>
            <person name="Vagvolgyi C."/>
            <person name="Papp T."/>
            <person name="Martin F.M."/>
            <person name="Miettinen O."/>
            <person name="Hibbett D.S."/>
            <person name="Nagy L.G."/>
        </authorList>
    </citation>
    <scope>NUCLEOTIDE SEQUENCE [LARGE SCALE GENOMIC DNA]</scope>
    <source>
        <strain evidence="3 4">FP101781</strain>
    </source>
</reference>
<dbReference type="EMBL" id="QPFP01000012">
    <property type="protein sequence ID" value="TEB33385.1"/>
    <property type="molecule type" value="Genomic_DNA"/>
</dbReference>
<sequence>MATQRALVQYEKGGELTIETAFPVPKPRGDEVLIKVKSVGLNPGDAWIRNHGAFDIPLQYPLVVGSDLAGDVVEVGEGVTNFKPGDRVCVSLYLCNER</sequence>
<keyword evidence="4" id="KW-1185">Reference proteome</keyword>
<evidence type="ECO:0000313" key="4">
    <source>
        <dbReference type="Proteomes" id="UP000298030"/>
    </source>
</evidence>
<dbReference type="AlphaFoldDB" id="A0A4Y7TGT8"/>
<dbReference type="PANTHER" id="PTHR44154">
    <property type="entry name" value="QUINONE OXIDOREDUCTASE"/>
    <property type="match status" value="1"/>
</dbReference>
<dbReference type="PANTHER" id="PTHR44154:SF1">
    <property type="entry name" value="QUINONE OXIDOREDUCTASE"/>
    <property type="match status" value="1"/>
</dbReference>
<dbReference type="InterPro" id="IPR011032">
    <property type="entry name" value="GroES-like_sf"/>
</dbReference>
<accession>A0A4Y7TGT8</accession>
<feature type="domain" description="Alcohol dehydrogenase-like N-terminal" evidence="2">
    <location>
        <begin position="30"/>
        <end position="96"/>
    </location>
</feature>
<dbReference type="Pfam" id="PF08240">
    <property type="entry name" value="ADH_N"/>
    <property type="match status" value="1"/>
</dbReference>
<name>A0A4Y7TGT8_COPMI</name>
<dbReference type="SUPFAM" id="SSF50129">
    <property type="entry name" value="GroES-like"/>
    <property type="match status" value="1"/>
</dbReference>
<dbReference type="OrthoDB" id="3233595at2759"/>
<evidence type="ECO:0000256" key="1">
    <source>
        <dbReference type="ARBA" id="ARBA00022857"/>
    </source>
</evidence>
<dbReference type="Gene3D" id="3.90.180.10">
    <property type="entry name" value="Medium-chain alcohol dehydrogenases, catalytic domain"/>
    <property type="match status" value="1"/>
</dbReference>
<proteinExistence type="predicted"/>
<keyword evidence="1" id="KW-0521">NADP</keyword>
<comment type="caution">
    <text evidence="3">The sequence shown here is derived from an EMBL/GenBank/DDBJ whole genome shotgun (WGS) entry which is preliminary data.</text>
</comment>
<evidence type="ECO:0000259" key="2">
    <source>
        <dbReference type="Pfam" id="PF08240"/>
    </source>
</evidence>
<protein>
    <submittedName>
        <fullName evidence="3">GroES-like protein</fullName>
    </submittedName>
</protein>
<dbReference type="InterPro" id="IPR051603">
    <property type="entry name" value="Zinc-ADH_QOR/CCCR"/>
</dbReference>
<evidence type="ECO:0000313" key="3">
    <source>
        <dbReference type="EMBL" id="TEB33385.1"/>
    </source>
</evidence>
<dbReference type="STRING" id="71717.A0A4Y7TGT8"/>
<dbReference type="Proteomes" id="UP000298030">
    <property type="component" value="Unassembled WGS sequence"/>
</dbReference>
<gene>
    <name evidence="3" type="ORF">FA13DRAFT_1730387</name>
</gene>